<feature type="domain" description="T6SS immunity protein Tdi1 C-terminal" evidence="1">
    <location>
        <begin position="82"/>
        <end position="156"/>
    </location>
</feature>
<reference evidence="3" key="1">
    <citation type="journal article" date="2019" name="Int. J. Syst. Evol. Microbiol.">
        <title>The Global Catalogue of Microorganisms (GCM) 10K type strain sequencing project: providing services to taxonomists for standard genome sequencing and annotation.</title>
        <authorList>
            <consortium name="The Broad Institute Genomics Platform"/>
            <consortium name="The Broad Institute Genome Sequencing Center for Infectious Disease"/>
            <person name="Wu L."/>
            <person name="Ma J."/>
        </authorList>
    </citation>
    <scope>NUCLEOTIDE SEQUENCE [LARGE SCALE GENOMIC DNA]</scope>
    <source>
        <strain evidence="3">CCUG 63246</strain>
    </source>
</reference>
<proteinExistence type="predicted"/>
<evidence type="ECO:0000313" key="2">
    <source>
        <dbReference type="EMBL" id="MFD1161800.1"/>
    </source>
</evidence>
<sequence length="174" mass="20434">MEKFCRNNLYWENLRIMKITWNDLKIDFKHIDQNRLTESWSWLIGTDKKPILMSSIGDLFLADEKGFCFWLNVGEGIFEKVADNIEEFKSKLKDSEQVDEWFLIGLIEKLKESGLELTEKHLYGYKKLPVLGGEYEPENFELTDIEVHFELSGQIHKQIKDLPDGTKVNLTTTE</sequence>
<dbReference type="EMBL" id="JBHTLJ010000001">
    <property type="protein sequence ID" value="MFD1161800.1"/>
    <property type="molecule type" value="Genomic_DNA"/>
</dbReference>
<accession>A0ABW3R9R8</accession>
<name>A0ABW3R9R8_9FLAO</name>
<dbReference type="RefSeq" id="WP_311937380.1">
    <property type="nucleotide sequence ID" value="NZ_JAVSCK010000001.1"/>
</dbReference>
<dbReference type="Proteomes" id="UP001597163">
    <property type="component" value="Unassembled WGS sequence"/>
</dbReference>
<dbReference type="InterPro" id="IPR015002">
    <property type="entry name" value="T6SS_Tdi1_C"/>
</dbReference>
<comment type="caution">
    <text evidence="2">The sequence shown here is derived from an EMBL/GenBank/DDBJ whole genome shotgun (WGS) entry which is preliminary data.</text>
</comment>
<dbReference type="Pfam" id="PF08906">
    <property type="entry name" value="T6SS_Tdi1_C"/>
    <property type="match status" value="1"/>
</dbReference>
<gene>
    <name evidence="2" type="ORF">ACFQ2E_05180</name>
</gene>
<evidence type="ECO:0000313" key="3">
    <source>
        <dbReference type="Proteomes" id="UP001597163"/>
    </source>
</evidence>
<keyword evidence="3" id="KW-1185">Reference proteome</keyword>
<protein>
    <submittedName>
        <fullName evidence="2">T6SS immunity protein Tdi1 domain-containing protein</fullName>
    </submittedName>
</protein>
<organism evidence="2 3">
    <name type="scientific">Hwangdonia seohaensis</name>
    <dbReference type="NCBI Taxonomy" id="1240727"/>
    <lineage>
        <taxon>Bacteria</taxon>
        <taxon>Pseudomonadati</taxon>
        <taxon>Bacteroidota</taxon>
        <taxon>Flavobacteriia</taxon>
        <taxon>Flavobacteriales</taxon>
        <taxon>Flavobacteriaceae</taxon>
        <taxon>Hwangdonia</taxon>
    </lineage>
</organism>
<evidence type="ECO:0000259" key="1">
    <source>
        <dbReference type="Pfam" id="PF08906"/>
    </source>
</evidence>